<keyword evidence="10" id="KW-1185">Reference proteome</keyword>
<feature type="transmembrane region" description="Helical" evidence="7">
    <location>
        <begin position="51"/>
        <end position="76"/>
    </location>
</feature>
<keyword evidence="6 7" id="KW-0472">Membrane</keyword>
<feature type="domain" description="ABC transmembrane type-1" evidence="8">
    <location>
        <begin position="51"/>
        <end position="254"/>
    </location>
</feature>
<evidence type="ECO:0000259" key="8">
    <source>
        <dbReference type="PROSITE" id="PS50928"/>
    </source>
</evidence>
<proteinExistence type="inferred from homology"/>
<evidence type="ECO:0000256" key="1">
    <source>
        <dbReference type="ARBA" id="ARBA00004651"/>
    </source>
</evidence>
<sequence>MLVVLAMPAVAIFTAFWLLPMARLALFAGTGPTGWNAYLAVLTHPQYLASLVSTILLSMAVTGATLIIGGITGVFLSRHDFRGRDLLVGMLTLPMAFPGVVVGFMVILMAGRQGLIGLIAQTIGAGKPVFAYSMGGLFLGYLYFSIPRVLLTIMAAAEKLDPALEEAARSLGASPARVIRDVLLPGLRPALIGAGALCFATSMGAFGTAFTLATRISVLPMTIYTEFTLFADMATAAALSLVLGVVTWAVLALARNATGAGVAAAA</sequence>
<evidence type="ECO:0000256" key="3">
    <source>
        <dbReference type="ARBA" id="ARBA00022475"/>
    </source>
</evidence>
<evidence type="ECO:0000313" key="9">
    <source>
        <dbReference type="EMBL" id="PKU25034.1"/>
    </source>
</evidence>
<dbReference type="GO" id="GO:0005886">
    <property type="term" value="C:plasma membrane"/>
    <property type="evidence" value="ECO:0007669"/>
    <property type="project" value="UniProtKB-SubCell"/>
</dbReference>
<name>A0A2N3PXA4_9PROT</name>
<dbReference type="EMBL" id="PIUM01000007">
    <property type="protein sequence ID" value="PKU25034.1"/>
    <property type="molecule type" value="Genomic_DNA"/>
</dbReference>
<reference evidence="10" key="1">
    <citation type="submission" date="2017-12" db="EMBL/GenBank/DDBJ databases">
        <title>Draft genome sequence of Telmatospirillum siberiense 26-4b1T, an acidotolerant peatland alphaproteobacterium potentially involved in sulfur cycling.</title>
        <authorList>
            <person name="Hausmann B."/>
            <person name="Pjevac P."/>
            <person name="Schreck K."/>
            <person name="Herbold C.W."/>
            <person name="Daims H."/>
            <person name="Wagner M."/>
            <person name="Pester M."/>
            <person name="Loy A."/>
        </authorList>
    </citation>
    <scope>NUCLEOTIDE SEQUENCE [LARGE SCALE GENOMIC DNA]</scope>
    <source>
        <strain evidence="10">26-4b1</strain>
    </source>
</reference>
<dbReference type="GO" id="GO:0055085">
    <property type="term" value="P:transmembrane transport"/>
    <property type="evidence" value="ECO:0007669"/>
    <property type="project" value="InterPro"/>
</dbReference>
<dbReference type="PANTHER" id="PTHR30183">
    <property type="entry name" value="MOLYBDENUM TRANSPORT SYSTEM PERMEASE PROTEIN MODB"/>
    <property type="match status" value="1"/>
</dbReference>
<feature type="transmembrane region" description="Helical" evidence="7">
    <location>
        <begin position="233"/>
        <end position="254"/>
    </location>
</feature>
<evidence type="ECO:0000256" key="7">
    <source>
        <dbReference type="RuleBase" id="RU363032"/>
    </source>
</evidence>
<feature type="transmembrane region" description="Helical" evidence="7">
    <location>
        <begin position="190"/>
        <end position="213"/>
    </location>
</feature>
<organism evidence="9 10">
    <name type="scientific">Telmatospirillum siberiense</name>
    <dbReference type="NCBI Taxonomy" id="382514"/>
    <lineage>
        <taxon>Bacteria</taxon>
        <taxon>Pseudomonadati</taxon>
        <taxon>Pseudomonadota</taxon>
        <taxon>Alphaproteobacteria</taxon>
        <taxon>Rhodospirillales</taxon>
        <taxon>Rhodospirillaceae</taxon>
        <taxon>Telmatospirillum</taxon>
    </lineage>
</organism>
<dbReference type="Gene3D" id="1.10.3720.10">
    <property type="entry name" value="MetI-like"/>
    <property type="match status" value="1"/>
</dbReference>
<dbReference type="InterPro" id="IPR035906">
    <property type="entry name" value="MetI-like_sf"/>
</dbReference>
<dbReference type="AlphaFoldDB" id="A0A2N3PXA4"/>
<evidence type="ECO:0000256" key="2">
    <source>
        <dbReference type="ARBA" id="ARBA00022448"/>
    </source>
</evidence>
<dbReference type="Pfam" id="PF00528">
    <property type="entry name" value="BPD_transp_1"/>
    <property type="match status" value="1"/>
</dbReference>
<evidence type="ECO:0000313" key="10">
    <source>
        <dbReference type="Proteomes" id="UP000233293"/>
    </source>
</evidence>
<dbReference type="CDD" id="cd06261">
    <property type="entry name" value="TM_PBP2"/>
    <property type="match status" value="1"/>
</dbReference>
<protein>
    <submittedName>
        <fullName evidence="9">ABC transporter permease</fullName>
    </submittedName>
</protein>
<evidence type="ECO:0000256" key="6">
    <source>
        <dbReference type="ARBA" id="ARBA00023136"/>
    </source>
</evidence>
<dbReference type="PROSITE" id="PS50928">
    <property type="entry name" value="ABC_TM1"/>
    <property type="match status" value="1"/>
</dbReference>
<keyword evidence="3" id="KW-1003">Cell membrane</keyword>
<feature type="transmembrane region" description="Helical" evidence="7">
    <location>
        <begin position="88"/>
        <end position="110"/>
    </location>
</feature>
<dbReference type="OrthoDB" id="7056428at2"/>
<evidence type="ECO:0000256" key="4">
    <source>
        <dbReference type="ARBA" id="ARBA00022692"/>
    </source>
</evidence>
<keyword evidence="2 7" id="KW-0813">Transport</keyword>
<dbReference type="PANTHER" id="PTHR30183:SF3">
    <property type="entry name" value="MOLYBDENUM TRANSPORT SYSTEM PERMEASE PROTEIN MODB"/>
    <property type="match status" value="1"/>
</dbReference>
<comment type="caution">
    <text evidence="9">The sequence shown here is derived from an EMBL/GenBank/DDBJ whole genome shotgun (WGS) entry which is preliminary data.</text>
</comment>
<comment type="subcellular location">
    <subcellularLocation>
        <location evidence="1 7">Cell membrane</location>
        <topology evidence="1 7">Multi-pass membrane protein</topology>
    </subcellularLocation>
</comment>
<evidence type="ECO:0000256" key="5">
    <source>
        <dbReference type="ARBA" id="ARBA00022989"/>
    </source>
</evidence>
<keyword evidence="4 7" id="KW-0812">Transmembrane</keyword>
<dbReference type="SUPFAM" id="SSF161098">
    <property type="entry name" value="MetI-like"/>
    <property type="match status" value="1"/>
</dbReference>
<accession>A0A2N3PXA4</accession>
<gene>
    <name evidence="9" type="ORF">CWS72_08925</name>
</gene>
<dbReference type="InterPro" id="IPR000515">
    <property type="entry name" value="MetI-like"/>
</dbReference>
<comment type="similarity">
    <text evidence="7">Belongs to the binding-protein-dependent transport system permease family.</text>
</comment>
<dbReference type="Proteomes" id="UP000233293">
    <property type="component" value="Unassembled WGS sequence"/>
</dbReference>
<feature type="transmembrane region" description="Helical" evidence="7">
    <location>
        <begin position="130"/>
        <end position="151"/>
    </location>
</feature>
<keyword evidence="5 7" id="KW-1133">Transmembrane helix</keyword>